<accession>X0WFG4</accession>
<proteinExistence type="predicted"/>
<feature type="non-terminal residue" evidence="1">
    <location>
        <position position="1"/>
    </location>
</feature>
<evidence type="ECO:0000313" key="1">
    <source>
        <dbReference type="EMBL" id="GAG21922.1"/>
    </source>
</evidence>
<evidence type="ECO:0008006" key="2">
    <source>
        <dbReference type="Google" id="ProtNLM"/>
    </source>
</evidence>
<name>X0WFG4_9ZZZZ</name>
<sequence length="67" mass="7525">DLPLDEQLKFSVGYAKRGESKWGHAISASALWLGDGEVDQTAQGARFKGEFDSNWMFIIGANLQYRF</sequence>
<comment type="caution">
    <text evidence="1">The sequence shown here is derived from an EMBL/GenBank/DDBJ whole genome shotgun (WGS) entry which is preliminary data.</text>
</comment>
<protein>
    <recommendedName>
        <fullName evidence="2">Long-chain fatty acid transport protein</fullName>
    </recommendedName>
</protein>
<gene>
    <name evidence="1" type="ORF">S01H1_60601</name>
</gene>
<organism evidence="1">
    <name type="scientific">marine sediment metagenome</name>
    <dbReference type="NCBI Taxonomy" id="412755"/>
    <lineage>
        <taxon>unclassified sequences</taxon>
        <taxon>metagenomes</taxon>
        <taxon>ecological metagenomes</taxon>
    </lineage>
</organism>
<reference evidence="1" key="1">
    <citation type="journal article" date="2014" name="Front. Microbiol.">
        <title>High frequency of phylogenetically diverse reductive dehalogenase-homologous genes in deep subseafloor sedimentary metagenomes.</title>
        <authorList>
            <person name="Kawai M."/>
            <person name="Futagami T."/>
            <person name="Toyoda A."/>
            <person name="Takaki Y."/>
            <person name="Nishi S."/>
            <person name="Hori S."/>
            <person name="Arai W."/>
            <person name="Tsubouchi T."/>
            <person name="Morono Y."/>
            <person name="Uchiyama I."/>
            <person name="Ito T."/>
            <person name="Fujiyama A."/>
            <person name="Inagaki F."/>
            <person name="Takami H."/>
        </authorList>
    </citation>
    <scope>NUCLEOTIDE SEQUENCE</scope>
    <source>
        <strain evidence="1">Expedition CK06-06</strain>
    </source>
</reference>
<dbReference type="AlphaFoldDB" id="X0WFG4"/>
<dbReference type="EMBL" id="BARS01039700">
    <property type="protein sequence ID" value="GAG21922.1"/>
    <property type="molecule type" value="Genomic_DNA"/>
</dbReference>